<keyword evidence="2" id="KW-0808">Transferase</keyword>
<protein>
    <submittedName>
        <fullName evidence="2">Glycosyltransferase</fullName>
    </submittedName>
</protein>
<sequence>MPKVVILNDASVARGGATGLALLQARLLRARGLAVVFASADRGAGAAALRDIGVEVHLAGAQPLTEAAPHVAATRGLYNPAVRRMLARVIAAHDGPDTVYHVHSWSKTLTPAVFAALTPVAPRVFIHAHDFFLACPNGGFMDYRAMRPCDRRGLSAACLATQCDKRSFAQKLWRSARQAILHRSLPRRAPWGGIVLIHPAMAPRFVAQGYPAERLRVLRNPAEALSPCRIPAETNHGFLFIGRIEAEKGIEELIAAAQAAGVALTVVGEGPLRAPLSRAHPQLRFTGWLDRAGMLAEAQQARAVVMPSRYPEPFGLVAAEAVLSGLPVILSKTALLGPEIAARGLGWVCDTRDPAAFAALLRRVADLPPAALRQVSEAGFGASAGLCLTPDAWCDGLLELYAGVTGSSGAGSGSGQG</sequence>
<dbReference type="InterPro" id="IPR050194">
    <property type="entry name" value="Glycosyltransferase_grp1"/>
</dbReference>
<evidence type="ECO:0000259" key="1">
    <source>
        <dbReference type="Pfam" id="PF00534"/>
    </source>
</evidence>
<reference evidence="2 3" key="1">
    <citation type="submission" date="2019-04" db="EMBL/GenBank/DDBJ databases">
        <title>Draft Whole-Genome sequence of the purple photosynthetic bacterium Rhodobacter capsulatus SP108 with an indigenous class A beta-lactamase.</title>
        <authorList>
            <person name="Robertson S."/>
            <person name="Meyer T.E."/>
            <person name="Kyndt J.A."/>
        </authorList>
    </citation>
    <scope>NUCLEOTIDE SEQUENCE [LARGE SCALE GENOMIC DNA]</scope>
    <source>
        <strain evidence="2 3">SP108</strain>
    </source>
</reference>
<dbReference type="EMBL" id="SWJZ01000058">
    <property type="protein sequence ID" value="TKD17623.1"/>
    <property type="molecule type" value="Genomic_DNA"/>
</dbReference>
<comment type="caution">
    <text evidence="2">The sequence shown here is derived from an EMBL/GenBank/DDBJ whole genome shotgun (WGS) entry which is preliminary data.</text>
</comment>
<organism evidence="2 3">
    <name type="scientific">Rhodobacter capsulatus</name>
    <name type="common">Rhodopseudomonas capsulata</name>
    <dbReference type="NCBI Taxonomy" id="1061"/>
    <lineage>
        <taxon>Bacteria</taxon>
        <taxon>Pseudomonadati</taxon>
        <taxon>Pseudomonadota</taxon>
        <taxon>Alphaproteobacteria</taxon>
        <taxon>Rhodobacterales</taxon>
        <taxon>Rhodobacter group</taxon>
        <taxon>Rhodobacter</taxon>
    </lineage>
</organism>
<feature type="domain" description="Glycosyl transferase family 1" evidence="1">
    <location>
        <begin position="236"/>
        <end position="371"/>
    </location>
</feature>
<dbReference type="PANTHER" id="PTHR45947">
    <property type="entry name" value="SULFOQUINOVOSYL TRANSFERASE SQD2"/>
    <property type="match status" value="1"/>
</dbReference>
<accession>A0A4U1JNV4</accession>
<dbReference type="Proteomes" id="UP000310597">
    <property type="component" value="Unassembled WGS sequence"/>
</dbReference>
<dbReference type="Pfam" id="PF00534">
    <property type="entry name" value="Glycos_transf_1"/>
    <property type="match status" value="1"/>
</dbReference>
<evidence type="ECO:0000313" key="2">
    <source>
        <dbReference type="EMBL" id="TKD17623.1"/>
    </source>
</evidence>
<name>A0A4U1JNV4_RHOCA</name>
<dbReference type="SUPFAM" id="SSF53756">
    <property type="entry name" value="UDP-Glycosyltransferase/glycogen phosphorylase"/>
    <property type="match status" value="1"/>
</dbReference>
<dbReference type="Gene3D" id="3.40.50.2000">
    <property type="entry name" value="Glycogen Phosphorylase B"/>
    <property type="match status" value="2"/>
</dbReference>
<dbReference type="PANTHER" id="PTHR45947:SF3">
    <property type="entry name" value="SULFOQUINOVOSYL TRANSFERASE SQD2"/>
    <property type="match status" value="1"/>
</dbReference>
<gene>
    <name evidence="2" type="ORF">FBT96_13640</name>
</gene>
<dbReference type="GO" id="GO:0016757">
    <property type="term" value="F:glycosyltransferase activity"/>
    <property type="evidence" value="ECO:0007669"/>
    <property type="project" value="InterPro"/>
</dbReference>
<dbReference type="AlphaFoldDB" id="A0A4U1JNV4"/>
<proteinExistence type="predicted"/>
<dbReference type="InterPro" id="IPR001296">
    <property type="entry name" value="Glyco_trans_1"/>
</dbReference>
<dbReference type="OrthoDB" id="9807414at2"/>
<evidence type="ECO:0000313" key="3">
    <source>
        <dbReference type="Proteomes" id="UP000310597"/>
    </source>
</evidence>
<dbReference type="RefSeq" id="WP_136907555.1">
    <property type="nucleotide sequence ID" value="NZ_SWJZ01000058.1"/>
</dbReference>